<feature type="compositionally biased region" description="Basic and acidic residues" evidence="3">
    <location>
        <begin position="575"/>
        <end position="584"/>
    </location>
</feature>
<keyword evidence="2" id="KW-0677">Repeat</keyword>
<keyword evidence="5" id="KW-1185">Reference proteome</keyword>
<evidence type="ECO:0000313" key="5">
    <source>
        <dbReference type="Proteomes" id="UP000265000"/>
    </source>
</evidence>
<dbReference type="Proteomes" id="UP000265000">
    <property type="component" value="Unplaced"/>
</dbReference>
<accession>A0A3Q2NQ34</accession>
<sequence>MADGSPGRAFSSPIMSSNTVSAVLEKQIRRLCLNDFPCGRGSWRRTKNGPCGAGTEPADALLDLLNCPRSPWRNDGQSWSPQASGLRELAVREPRRHLHTDFIYNYFTTLRIPGRNVSTIDEGLSKFSKLEELVLSVNSISEISSANLPKTLKSLELRSNRLSSLSGLTSCPPPQLQYLGLGSNSLGSHKDFSHLTGRHWPKLVCLDLSDCEFQDQRALVTALKSLPCLKTLMLKGNPFTLAPAYPGFTVDSLPQLVCLDFSWISSEERYRFGGLAGMSDLIEDVASVTVSLSRLRGIPDPLMAVDKKAPDFPVVTHRYFISYQFLSHQTSDNRGGDGEAEPDAASRAAEEDSICSDLQSNTEHQGEASVLQTAGPAVNAHENISATVRLSQYRTSKLTWSDCMDLSHSLTHTVGPLGDLKRFLSQGLCLSLEEEKILSWPAASEEVPLVKPSPTTKGKKGQKDEQVKSASAKDKPKDKKTKGAPQLVQDPPIRTVLASAHIPMHSLVHGSQRVAVVCDFGPLPTDSEVEAAHTQKDSERKMKEDKKKEDKGPKQKETSSAAQKSSTASKGTAGKGKDGADHTDPSVPDQQEPATVELRVELEKWRTPSEARRLTVAPITPKQGTHEEI</sequence>
<dbReference type="PANTHER" id="PTHR15454:SF19">
    <property type="entry name" value="LEUCINE-RICH REPEAT-CONTAINING PROTEIN 51"/>
    <property type="match status" value="1"/>
</dbReference>
<dbReference type="InterPro" id="IPR001611">
    <property type="entry name" value="Leu-rich_rpt"/>
</dbReference>
<evidence type="ECO:0000256" key="1">
    <source>
        <dbReference type="ARBA" id="ARBA00022614"/>
    </source>
</evidence>
<reference evidence="4" key="1">
    <citation type="submission" date="2025-08" db="UniProtKB">
        <authorList>
            <consortium name="Ensembl"/>
        </authorList>
    </citation>
    <scope>IDENTIFICATION</scope>
</reference>
<feature type="compositionally biased region" description="Low complexity" evidence="3">
    <location>
        <begin position="558"/>
        <end position="572"/>
    </location>
</feature>
<proteinExistence type="predicted"/>
<feature type="compositionally biased region" description="Basic and acidic residues" evidence="3">
    <location>
        <begin position="461"/>
        <end position="477"/>
    </location>
</feature>
<evidence type="ECO:0000256" key="3">
    <source>
        <dbReference type="SAM" id="MobiDB-lite"/>
    </source>
</evidence>
<feature type="compositionally biased region" description="Basic and acidic residues" evidence="3">
    <location>
        <begin position="530"/>
        <end position="557"/>
    </location>
</feature>
<feature type="compositionally biased region" description="Basic and acidic residues" evidence="3">
    <location>
        <begin position="598"/>
        <end position="613"/>
    </location>
</feature>
<keyword evidence="1" id="KW-0433">Leucine-rich repeat</keyword>
<dbReference type="GO" id="GO:0005737">
    <property type="term" value="C:cytoplasm"/>
    <property type="evidence" value="ECO:0007669"/>
    <property type="project" value="TreeGrafter"/>
</dbReference>
<dbReference type="Ensembl" id="ENSFHET00000014451.1">
    <property type="protein sequence ID" value="ENSFHEP00000001095.1"/>
    <property type="gene ID" value="ENSFHEG00000001841.1"/>
</dbReference>
<evidence type="ECO:0000256" key="2">
    <source>
        <dbReference type="ARBA" id="ARBA00022737"/>
    </source>
</evidence>
<feature type="region of interest" description="Disordered" evidence="3">
    <location>
        <begin position="331"/>
        <end position="353"/>
    </location>
</feature>
<protein>
    <submittedName>
        <fullName evidence="4">Leucine rich repeat containing 43</fullName>
    </submittedName>
</protein>
<dbReference type="Gene3D" id="3.80.10.10">
    <property type="entry name" value="Ribonuclease Inhibitor"/>
    <property type="match status" value="1"/>
</dbReference>
<dbReference type="InterPro" id="IPR032675">
    <property type="entry name" value="LRR_dom_sf"/>
</dbReference>
<dbReference type="SUPFAM" id="SSF52058">
    <property type="entry name" value="L domain-like"/>
    <property type="match status" value="1"/>
</dbReference>
<dbReference type="GeneID" id="105919091"/>
<organism evidence="4 5">
    <name type="scientific">Fundulus heteroclitus</name>
    <name type="common">Killifish</name>
    <name type="synonym">Mummichog</name>
    <dbReference type="NCBI Taxonomy" id="8078"/>
    <lineage>
        <taxon>Eukaryota</taxon>
        <taxon>Metazoa</taxon>
        <taxon>Chordata</taxon>
        <taxon>Craniata</taxon>
        <taxon>Vertebrata</taxon>
        <taxon>Euteleostomi</taxon>
        <taxon>Actinopterygii</taxon>
        <taxon>Neopterygii</taxon>
        <taxon>Teleostei</taxon>
        <taxon>Neoteleostei</taxon>
        <taxon>Acanthomorphata</taxon>
        <taxon>Ovalentaria</taxon>
        <taxon>Atherinomorphae</taxon>
        <taxon>Cyprinodontiformes</taxon>
        <taxon>Fundulidae</taxon>
        <taxon>Fundulus</taxon>
    </lineage>
</organism>
<dbReference type="OrthoDB" id="433501at2759"/>
<dbReference type="AlphaFoldDB" id="A0A3Q2NQ34"/>
<dbReference type="STRING" id="8078.ENSFHEP00000001095"/>
<dbReference type="GeneTree" id="ENSGT00390000008994"/>
<dbReference type="PROSITE" id="PS51450">
    <property type="entry name" value="LRR"/>
    <property type="match status" value="1"/>
</dbReference>
<reference evidence="4" key="2">
    <citation type="submission" date="2025-09" db="UniProtKB">
        <authorList>
            <consortium name="Ensembl"/>
        </authorList>
    </citation>
    <scope>IDENTIFICATION</scope>
</reference>
<dbReference type="PANTHER" id="PTHR15454">
    <property type="entry name" value="NISCHARIN RELATED"/>
    <property type="match status" value="1"/>
</dbReference>
<name>A0A3Q2NQ34_FUNHE</name>
<feature type="region of interest" description="Disordered" evidence="3">
    <location>
        <begin position="448"/>
        <end position="492"/>
    </location>
</feature>
<feature type="region of interest" description="Disordered" evidence="3">
    <location>
        <begin position="526"/>
        <end position="629"/>
    </location>
</feature>
<evidence type="ECO:0000313" key="4">
    <source>
        <dbReference type="Ensembl" id="ENSFHEP00000001095.1"/>
    </source>
</evidence>